<evidence type="ECO:0000313" key="2">
    <source>
        <dbReference type="EMBL" id="WQG91597.1"/>
    </source>
</evidence>
<accession>A0A1K1MKW5</accession>
<dbReference type="Proteomes" id="UP001326715">
    <property type="component" value="Chromosome"/>
</dbReference>
<evidence type="ECO:0000313" key="3">
    <source>
        <dbReference type="Proteomes" id="UP000183788"/>
    </source>
</evidence>
<keyword evidence="4" id="KW-1185">Reference proteome</keyword>
<reference evidence="1 3" key="1">
    <citation type="submission" date="2016-11" db="EMBL/GenBank/DDBJ databases">
        <authorList>
            <person name="Jaros S."/>
            <person name="Januszkiewicz K."/>
            <person name="Wedrychowicz H."/>
        </authorList>
    </citation>
    <scope>NUCLEOTIDE SEQUENCE [LARGE SCALE GENOMIC DNA]</scope>
    <source>
        <strain evidence="1 3">DSM 784</strain>
    </source>
</reference>
<dbReference type="AlphaFoldDB" id="A0A1K1MKW5"/>
<evidence type="ECO:0000313" key="4">
    <source>
        <dbReference type="Proteomes" id="UP001326715"/>
    </source>
</evidence>
<dbReference type="OrthoDB" id="676971at2"/>
<gene>
    <name evidence="1" type="ORF">SAMN05661012_00670</name>
    <name evidence="2" type="ORF">SR876_08790</name>
</gene>
<protein>
    <submittedName>
        <fullName evidence="1">Uncharacterized protein</fullName>
    </submittedName>
</protein>
<reference evidence="2 4" key="2">
    <citation type="submission" date="2023-11" db="EMBL/GenBank/DDBJ databases">
        <title>MicrobeMod: A computational toolkit for identifying prokaryotic methylation and restriction-modification with nanopore sequencing.</title>
        <authorList>
            <person name="Crits-Christoph A."/>
            <person name="Kang S.C."/>
            <person name="Lee H."/>
            <person name="Ostrov N."/>
        </authorList>
    </citation>
    <scope>NUCLEOTIDE SEQUENCE [LARGE SCALE GENOMIC DNA]</scope>
    <source>
        <strain evidence="2 4">ATCC 23090</strain>
    </source>
</reference>
<dbReference type="RefSeq" id="WP_072357195.1">
    <property type="nucleotide sequence ID" value="NZ_CBHWAX010000187.1"/>
</dbReference>
<organism evidence="1 3">
    <name type="scientific">Chitinophaga sancti</name>
    <dbReference type="NCBI Taxonomy" id="1004"/>
    <lineage>
        <taxon>Bacteria</taxon>
        <taxon>Pseudomonadati</taxon>
        <taxon>Bacteroidota</taxon>
        <taxon>Chitinophagia</taxon>
        <taxon>Chitinophagales</taxon>
        <taxon>Chitinophagaceae</taxon>
        <taxon>Chitinophaga</taxon>
    </lineage>
</organism>
<name>A0A1K1MKW5_9BACT</name>
<sequence length="65" mass="7677">MKKVFIFITITLGMLTIIALEGRSLHDQQLRDHCYDRKILPVFLLNFGYQWTKPLSHAHSHQLEI</sequence>
<dbReference type="EMBL" id="FPIZ01000002">
    <property type="protein sequence ID" value="SFW23828.1"/>
    <property type="molecule type" value="Genomic_DNA"/>
</dbReference>
<dbReference type="Proteomes" id="UP000183788">
    <property type="component" value="Unassembled WGS sequence"/>
</dbReference>
<dbReference type="EMBL" id="CP140154">
    <property type="protein sequence ID" value="WQG91597.1"/>
    <property type="molecule type" value="Genomic_DNA"/>
</dbReference>
<evidence type="ECO:0000313" key="1">
    <source>
        <dbReference type="EMBL" id="SFW23828.1"/>
    </source>
</evidence>
<dbReference type="STRING" id="1004.SAMN05661012_00670"/>
<proteinExistence type="predicted"/>